<dbReference type="PANTHER" id="PTHR31072:SF226">
    <property type="entry name" value="TRANSCRIPTION FACTOR TCP18"/>
    <property type="match status" value="1"/>
</dbReference>
<accession>A0AAE1IW71</accession>
<comment type="subcellular location">
    <subcellularLocation>
        <location evidence="1">Nucleus</location>
    </subcellularLocation>
</comment>
<dbReference type="GO" id="GO:2000032">
    <property type="term" value="P:regulation of secondary shoot formation"/>
    <property type="evidence" value="ECO:0007669"/>
    <property type="project" value="TreeGrafter"/>
</dbReference>
<reference evidence="10" key="1">
    <citation type="submission" date="2023-10" db="EMBL/GenBank/DDBJ databases">
        <title>Chromosome-level genome of the transformable northern wattle, Acacia crassicarpa.</title>
        <authorList>
            <person name="Massaro I."/>
            <person name="Sinha N.R."/>
            <person name="Poethig S."/>
            <person name="Leichty A.R."/>
        </authorList>
    </citation>
    <scope>NUCLEOTIDE SEQUENCE</scope>
    <source>
        <strain evidence="10">Acra3RX</strain>
        <tissue evidence="10">Leaf</tissue>
    </source>
</reference>
<protein>
    <submittedName>
        <fullName evidence="10">Uncharacterized protein</fullName>
    </submittedName>
</protein>
<dbReference type="GO" id="GO:0005634">
    <property type="term" value="C:nucleus"/>
    <property type="evidence" value="ECO:0007669"/>
    <property type="project" value="UniProtKB-SubCell"/>
</dbReference>
<dbReference type="PROSITE" id="PS51370">
    <property type="entry name" value="R"/>
    <property type="match status" value="1"/>
</dbReference>
<dbReference type="PANTHER" id="PTHR31072">
    <property type="entry name" value="TRANSCRIPTION FACTOR TCP4-RELATED"/>
    <property type="match status" value="1"/>
</dbReference>
<keyword evidence="11" id="KW-1185">Reference proteome</keyword>
<evidence type="ECO:0000256" key="1">
    <source>
        <dbReference type="ARBA" id="ARBA00004123"/>
    </source>
</evidence>
<organism evidence="10 11">
    <name type="scientific">Acacia crassicarpa</name>
    <name type="common">northern wattle</name>
    <dbReference type="NCBI Taxonomy" id="499986"/>
    <lineage>
        <taxon>Eukaryota</taxon>
        <taxon>Viridiplantae</taxon>
        <taxon>Streptophyta</taxon>
        <taxon>Embryophyta</taxon>
        <taxon>Tracheophyta</taxon>
        <taxon>Spermatophyta</taxon>
        <taxon>Magnoliopsida</taxon>
        <taxon>eudicotyledons</taxon>
        <taxon>Gunneridae</taxon>
        <taxon>Pentapetalae</taxon>
        <taxon>rosids</taxon>
        <taxon>fabids</taxon>
        <taxon>Fabales</taxon>
        <taxon>Fabaceae</taxon>
        <taxon>Caesalpinioideae</taxon>
        <taxon>mimosoid clade</taxon>
        <taxon>Acacieae</taxon>
        <taxon>Acacia</taxon>
    </lineage>
</organism>
<dbReference type="PROSITE" id="PS51369">
    <property type="entry name" value="TCP"/>
    <property type="match status" value="1"/>
</dbReference>
<feature type="compositionally biased region" description="Basic and acidic residues" evidence="7">
    <location>
        <begin position="228"/>
        <end position="241"/>
    </location>
</feature>
<dbReference type="Pfam" id="PF03634">
    <property type="entry name" value="TCP"/>
    <property type="match status" value="1"/>
</dbReference>
<keyword evidence="4" id="KW-0238">DNA-binding</keyword>
<dbReference type="InterPro" id="IPR017887">
    <property type="entry name" value="TF_TCP_subgr"/>
</dbReference>
<evidence type="ECO:0000256" key="6">
    <source>
        <dbReference type="ARBA" id="ARBA00023242"/>
    </source>
</evidence>
<dbReference type="InterPro" id="IPR005333">
    <property type="entry name" value="Transcription_factor_TCP"/>
</dbReference>
<feature type="region of interest" description="Disordered" evidence="7">
    <location>
        <begin position="228"/>
        <end position="250"/>
    </location>
</feature>
<evidence type="ECO:0000313" key="11">
    <source>
        <dbReference type="Proteomes" id="UP001293593"/>
    </source>
</evidence>
<dbReference type="InterPro" id="IPR017888">
    <property type="entry name" value="CYC/TB1_R_domain"/>
</dbReference>
<evidence type="ECO:0000256" key="4">
    <source>
        <dbReference type="ARBA" id="ARBA00023125"/>
    </source>
</evidence>
<feature type="domain" description="R" evidence="9">
    <location>
        <begin position="226"/>
        <end position="243"/>
    </location>
</feature>
<feature type="region of interest" description="Disordered" evidence="7">
    <location>
        <begin position="1"/>
        <end position="21"/>
    </location>
</feature>
<evidence type="ECO:0000259" key="8">
    <source>
        <dbReference type="PROSITE" id="PS51369"/>
    </source>
</evidence>
<evidence type="ECO:0000259" key="9">
    <source>
        <dbReference type="PROSITE" id="PS51370"/>
    </source>
</evidence>
<comment type="caution">
    <text evidence="10">The sequence shown here is derived from an EMBL/GenBank/DDBJ whole genome shotgun (WGS) entry which is preliminary data.</text>
</comment>
<dbReference type="EMBL" id="JAWXYG010000012">
    <property type="protein sequence ID" value="KAK4257324.1"/>
    <property type="molecule type" value="Genomic_DNA"/>
</dbReference>
<evidence type="ECO:0000256" key="5">
    <source>
        <dbReference type="ARBA" id="ARBA00023163"/>
    </source>
</evidence>
<gene>
    <name evidence="10" type="ORF">QN277_006926</name>
</gene>
<feature type="domain" description="TCP" evidence="8">
    <location>
        <begin position="92"/>
        <end position="150"/>
    </location>
</feature>
<sequence>MFPSNPFPFDSNLNSTQQQSLLPPAPSFSFLHFPPPSFEDNEIFLPQPPNHHHDHLLPNHHQSQPLAEAAGMAIPSKNEQIPATMRNKRICKRDRHSKIKTAKGLRDRRMRLSLEVAKRFFGLQDILGFDKASKTVEWLLNQSKDEIKQLAIDKNYNNYCSGISGGVVKSASSTSECEGVSGLDDVALSGMNQEQEGDQQRPLLVTKRRTRNARKSALLLDPLIARESREKARERARERTKQKQKMKMKGEKVNNPTVGVNMAEAAEDEPSSQANEDDDSLAVNMIFNSLNTSSTVVQDQHHQFVEFQSLAKLWEACYNHMI</sequence>
<dbReference type="GO" id="GO:0003700">
    <property type="term" value="F:DNA-binding transcription factor activity"/>
    <property type="evidence" value="ECO:0007669"/>
    <property type="project" value="InterPro"/>
</dbReference>
<keyword evidence="3" id="KW-0805">Transcription regulation</keyword>
<proteinExistence type="predicted"/>
<keyword evidence="5" id="KW-0804">Transcription</keyword>
<dbReference type="GO" id="GO:0043565">
    <property type="term" value="F:sequence-specific DNA binding"/>
    <property type="evidence" value="ECO:0007669"/>
    <property type="project" value="TreeGrafter"/>
</dbReference>
<name>A0AAE1IW71_9FABA</name>
<keyword evidence="6" id="KW-0539">Nucleus</keyword>
<dbReference type="Proteomes" id="UP001293593">
    <property type="component" value="Unassembled WGS sequence"/>
</dbReference>
<dbReference type="AlphaFoldDB" id="A0AAE1IW71"/>
<evidence type="ECO:0000256" key="2">
    <source>
        <dbReference type="ARBA" id="ARBA00022473"/>
    </source>
</evidence>
<evidence type="ECO:0000313" key="10">
    <source>
        <dbReference type="EMBL" id="KAK4257324.1"/>
    </source>
</evidence>
<keyword evidence="2" id="KW-0217">Developmental protein</keyword>
<evidence type="ECO:0000256" key="3">
    <source>
        <dbReference type="ARBA" id="ARBA00023015"/>
    </source>
</evidence>
<evidence type="ECO:0000256" key="7">
    <source>
        <dbReference type="SAM" id="MobiDB-lite"/>
    </source>
</evidence>